<dbReference type="EMBL" id="UINC01092911">
    <property type="protein sequence ID" value="SVC46898.1"/>
    <property type="molecule type" value="Genomic_DNA"/>
</dbReference>
<organism evidence="1">
    <name type="scientific">marine metagenome</name>
    <dbReference type="NCBI Taxonomy" id="408172"/>
    <lineage>
        <taxon>unclassified sequences</taxon>
        <taxon>metagenomes</taxon>
        <taxon>ecological metagenomes</taxon>
    </lineage>
</organism>
<gene>
    <name evidence="1" type="ORF">METZ01_LOCUS299752</name>
</gene>
<feature type="non-terminal residue" evidence="1">
    <location>
        <position position="28"/>
    </location>
</feature>
<accession>A0A382MED8</accession>
<protein>
    <submittedName>
        <fullName evidence="1">Uncharacterized protein</fullName>
    </submittedName>
</protein>
<reference evidence="1" key="1">
    <citation type="submission" date="2018-05" db="EMBL/GenBank/DDBJ databases">
        <authorList>
            <person name="Lanie J.A."/>
            <person name="Ng W.-L."/>
            <person name="Kazmierczak K.M."/>
            <person name="Andrzejewski T.M."/>
            <person name="Davidsen T.M."/>
            <person name="Wayne K.J."/>
            <person name="Tettelin H."/>
            <person name="Glass J.I."/>
            <person name="Rusch D."/>
            <person name="Podicherti R."/>
            <person name="Tsui H.-C.T."/>
            <person name="Winkler M.E."/>
        </authorList>
    </citation>
    <scope>NUCLEOTIDE SEQUENCE</scope>
</reference>
<name>A0A382MED8_9ZZZZ</name>
<evidence type="ECO:0000313" key="1">
    <source>
        <dbReference type="EMBL" id="SVC46898.1"/>
    </source>
</evidence>
<sequence length="28" mass="3253">MQAKDRNSDGIVTAPPQNLWQKTYLTLY</sequence>
<dbReference type="AlphaFoldDB" id="A0A382MED8"/>
<proteinExistence type="predicted"/>